<protein>
    <submittedName>
        <fullName evidence="1">Uncharacterized protein</fullName>
    </submittedName>
</protein>
<gene>
    <name evidence="1" type="ORF">PMAYCL1PPCAC_11959</name>
</gene>
<accession>A0AAN5CFU9</accession>
<proteinExistence type="predicted"/>
<dbReference type="Proteomes" id="UP001328107">
    <property type="component" value="Unassembled WGS sequence"/>
</dbReference>
<comment type="caution">
    <text evidence="1">The sequence shown here is derived from an EMBL/GenBank/DDBJ whole genome shotgun (WGS) entry which is preliminary data.</text>
</comment>
<feature type="non-terminal residue" evidence="1">
    <location>
        <position position="1"/>
    </location>
</feature>
<feature type="non-terminal residue" evidence="1">
    <location>
        <position position="105"/>
    </location>
</feature>
<keyword evidence="2" id="KW-1185">Reference proteome</keyword>
<dbReference type="EMBL" id="BTRK01000003">
    <property type="protein sequence ID" value="GMR41764.1"/>
    <property type="molecule type" value="Genomic_DNA"/>
</dbReference>
<evidence type="ECO:0000313" key="1">
    <source>
        <dbReference type="EMBL" id="GMR41764.1"/>
    </source>
</evidence>
<organism evidence="1 2">
    <name type="scientific">Pristionchus mayeri</name>
    <dbReference type="NCBI Taxonomy" id="1317129"/>
    <lineage>
        <taxon>Eukaryota</taxon>
        <taxon>Metazoa</taxon>
        <taxon>Ecdysozoa</taxon>
        <taxon>Nematoda</taxon>
        <taxon>Chromadorea</taxon>
        <taxon>Rhabditida</taxon>
        <taxon>Rhabditina</taxon>
        <taxon>Diplogasteromorpha</taxon>
        <taxon>Diplogasteroidea</taxon>
        <taxon>Neodiplogasteridae</taxon>
        <taxon>Pristionchus</taxon>
    </lineage>
</organism>
<reference evidence="2" key="1">
    <citation type="submission" date="2022-10" db="EMBL/GenBank/DDBJ databases">
        <title>Genome assembly of Pristionchus species.</title>
        <authorList>
            <person name="Yoshida K."/>
            <person name="Sommer R.J."/>
        </authorList>
    </citation>
    <scope>NUCLEOTIDE SEQUENCE [LARGE SCALE GENOMIC DNA]</scope>
    <source>
        <strain evidence="2">RS5460</strain>
    </source>
</reference>
<name>A0AAN5CFU9_9BILA</name>
<sequence length="105" mass="11846">LTPYLIVNRGYQSNVEWSAEGFVSVEYTKTSLSNGREEERETTMYSFSFNNSDRVGGMMRKKDCKMSSGFLHHARVQIFLTAVSGIRKGLSFEFDAPADLSDGIF</sequence>
<evidence type="ECO:0000313" key="2">
    <source>
        <dbReference type="Proteomes" id="UP001328107"/>
    </source>
</evidence>
<dbReference type="AlphaFoldDB" id="A0AAN5CFU9"/>